<dbReference type="EMBL" id="PQWO01000035">
    <property type="protein sequence ID" value="PZD70510.1"/>
    <property type="molecule type" value="Genomic_DNA"/>
</dbReference>
<evidence type="ECO:0000256" key="1">
    <source>
        <dbReference type="SAM" id="SignalP"/>
    </source>
</evidence>
<dbReference type="Proteomes" id="UP000248857">
    <property type="component" value="Unassembled WGS sequence"/>
</dbReference>
<reference evidence="2 3" key="1">
    <citation type="journal article" date="2018" name="Sci. Rep.">
        <title>A novel species of the marine cyanobacterium Acaryochloris with a unique pigment content and lifestyle.</title>
        <authorList>
            <person name="Partensky F."/>
            <person name="Six C."/>
            <person name="Ratin M."/>
            <person name="Garczarek L."/>
            <person name="Vaulot D."/>
            <person name="Probert I."/>
            <person name="Calteau A."/>
            <person name="Gourvil P."/>
            <person name="Marie D."/>
            <person name="Grebert T."/>
            <person name="Bouchier C."/>
            <person name="Le Panse S."/>
            <person name="Gachenot M."/>
            <person name="Rodriguez F."/>
            <person name="Garrido J.L."/>
        </authorList>
    </citation>
    <scope>NUCLEOTIDE SEQUENCE [LARGE SCALE GENOMIC DNA]</scope>
    <source>
        <strain evidence="2 3">RCC1774</strain>
    </source>
</reference>
<evidence type="ECO:0000313" key="2">
    <source>
        <dbReference type="EMBL" id="PZD70510.1"/>
    </source>
</evidence>
<protein>
    <submittedName>
        <fullName evidence="2">Uncharacterized protein</fullName>
    </submittedName>
</protein>
<accession>A0A2W1J828</accession>
<gene>
    <name evidence="2" type="ORF">C1752_11512</name>
</gene>
<organism evidence="2 3">
    <name type="scientific">Acaryochloris thomasi RCC1774</name>
    <dbReference type="NCBI Taxonomy" id="1764569"/>
    <lineage>
        <taxon>Bacteria</taxon>
        <taxon>Bacillati</taxon>
        <taxon>Cyanobacteriota</taxon>
        <taxon>Cyanophyceae</taxon>
        <taxon>Acaryochloridales</taxon>
        <taxon>Acaryochloridaceae</taxon>
        <taxon>Acaryochloris</taxon>
        <taxon>Acaryochloris thomasi</taxon>
    </lineage>
</organism>
<comment type="caution">
    <text evidence="2">The sequence shown here is derived from an EMBL/GenBank/DDBJ whole genome shotgun (WGS) entry which is preliminary data.</text>
</comment>
<name>A0A2W1J828_9CYAN</name>
<keyword evidence="3" id="KW-1185">Reference proteome</keyword>
<keyword evidence="1" id="KW-0732">Signal</keyword>
<sequence length="205" mass="23111">MMNRLPKFPVLLCGLLVAAAMPAVAQPLQESQQEQTEVTVAHSDNRQVHQARGLIFETPTGFSEVQALKNDTVGVVSDDRRITVRVLPLTPDTLSFLNMEDAELINYVKYFFLGINSPSTNYPQRRFFERPVTGELQIQRNQSGFITTEIYLVPLAAGHKVAIAFEADDQLPISEVEETINTVAQSLREDPEVLEKRMKKLKKQK</sequence>
<proteinExistence type="predicted"/>
<evidence type="ECO:0000313" key="3">
    <source>
        <dbReference type="Proteomes" id="UP000248857"/>
    </source>
</evidence>
<dbReference type="AlphaFoldDB" id="A0A2W1J828"/>
<feature type="chain" id="PRO_5016176359" evidence="1">
    <location>
        <begin position="26"/>
        <end position="205"/>
    </location>
</feature>
<feature type="signal peptide" evidence="1">
    <location>
        <begin position="1"/>
        <end position="25"/>
    </location>
</feature>